<evidence type="ECO:0000256" key="4">
    <source>
        <dbReference type="ARBA" id="ARBA00012943"/>
    </source>
</evidence>
<feature type="transmembrane region" description="Helical" evidence="17">
    <location>
        <begin position="491"/>
        <end position="513"/>
    </location>
</feature>
<dbReference type="SMART" id="SM01002">
    <property type="entry name" value="AlaDh_PNT_C"/>
    <property type="match status" value="1"/>
</dbReference>
<evidence type="ECO:0000259" key="18">
    <source>
        <dbReference type="SMART" id="SM01002"/>
    </source>
</evidence>
<dbReference type="SMART" id="SM01003">
    <property type="entry name" value="AlaDh_PNT_N"/>
    <property type="match status" value="1"/>
</dbReference>
<name>A0A0K6HN34_9HYPH</name>
<keyword evidence="8 16" id="KW-0547">Nucleotide-binding</keyword>
<comment type="catalytic activity">
    <reaction evidence="14 16">
        <text>NAD(+) + NADPH + H(+)(in) = NADH + NADP(+) + H(+)(out)</text>
        <dbReference type="Rhea" id="RHEA:47992"/>
        <dbReference type="ChEBI" id="CHEBI:15378"/>
        <dbReference type="ChEBI" id="CHEBI:57540"/>
        <dbReference type="ChEBI" id="CHEBI:57783"/>
        <dbReference type="ChEBI" id="CHEBI:57945"/>
        <dbReference type="ChEBI" id="CHEBI:58349"/>
        <dbReference type="EC" id="7.1.1.1"/>
    </reaction>
</comment>
<feature type="transmembrane region" description="Helical" evidence="17">
    <location>
        <begin position="441"/>
        <end position="459"/>
    </location>
</feature>
<evidence type="ECO:0000256" key="12">
    <source>
        <dbReference type="ARBA" id="ARBA00023027"/>
    </source>
</evidence>
<dbReference type="Pfam" id="PF05222">
    <property type="entry name" value="AlaDh_PNT_N"/>
    <property type="match status" value="1"/>
</dbReference>
<dbReference type="OrthoDB" id="9804592at2"/>
<dbReference type="NCBIfam" id="TIGR00561">
    <property type="entry name" value="pntA"/>
    <property type="match status" value="1"/>
</dbReference>
<evidence type="ECO:0000256" key="1">
    <source>
        <dbReference type="ARBA" id="ARBA00003943"/>
    </source>
</evidence>
<feature type="transmembrane region" description="Helical" evidence="17">
    <location>
        <begin position="416"/>
        <end position="435"/>
    </location>
</feature>
<keyword evidence="5" id="KW-1003">Cell membrane</keyword>
<dbReference type="SUPFAM" id="SSF51735">
    <property type="entry name" value="NAD(P)-binding Rossmann-fold domains"/>
    <property type="match status" value="1"/>
</dbReference>
<comment type="similarity">
    <text evidence="3 16">Belongs to the AlaDH/PNT family.</text>
</comment>
<dbReference type="EC" id="7.1.1.1" evidence="4 16"/>
<evidence type="ECO:0000256" key="14">
    <source>
        <dbReference type="ARBA" id="ARBA00048202"/>
    </source>
</evidence>
<dbReference type="NCBIfam" id="NF006942">
    <property type="entry name" value="PRK09424.1"/>
    <property type="match status" value="1"/>
</dbReference>
<comment type="function">
    <text evidence="1 16">The transhydrogenation between NADH and NADP is coupled to respiration and ATP hydrolysis and functions as a proton pump across the membrane.</text>
</comment>
<keyword evidence="9 16" id="KW-0521">NADP</keyword>
<reference evidence="21" key="1">
    <citation type="submission" date="2015-08" db="EMBL/GenBank/DDBJ databases">
        <authorList>
            <person name="Varghese N."/>
        </authorList>
    </citation>
    <scope>NUCLEOTIDE SEQUENCE [LARGE SCALE GENOMIC DNA]</scope>
    <source>
        <strain evidence="21">DSM 23407</strain>
    </source>
</reference>
<dbReference type="InterPro" id="IPR007886">
    <property type="entry name" value="AlaDH/PNT_N"/>
</dbReference>
<dbReference type="GO" id="GO:0005886">
    <property type="term" value="C:plasma membrane"/>
    <property type="evidence" value="ECO:0007669"/>
    <property type="project" value="UniProtKB-SubCell"/>
</dbReference>
<dbReference type="AlphaFoldDB" id="A0A0K6HN34"/>
<proteinExistence type="inferred from homology"/>
<evidence type="ECO:0000256" key="7">
    <source>
        <dbReference type="ARBA" id="ARBA00022692"/>
    </source>
</evidence>
<keyword evidence="6" id="KW-0997">Cell inner membrane</keyword>
<evidence type="ECO:0000256" key="3">
    <source>
        <dbReference type="ARBA" id="ARBA00005689"/>
    </source>
</evidence>
<keyword evidence="10 16" id="KW-1278">Translocase</keyword>
<dbReference type="GO" id="GO:0006740">
    <property type="term" value="P:NADPH regeneration"/>
    <property type="evidence" value="ECO:0007669"/>
    <property type="project" value="TreeGrafter"/>
</dbReference>
<evidence type="ECO:0000256" key="10">
    <source>
        <dbReference type="ARBA" id="ARBA00022967"/>
    </source>
</evidence>
<comment type="subcellular location">
    <subcellularLocation>
        <location evidence="2">Cell inner membrane</location>
        <topology evidence="2">Multi-pass membrane protein</topology>
    </subcellularLocation>
</comment>
<accession>A0A0K6HN34</accession>
<keyword evidence="11 17" id="KW-1133">Transmembrane helix</keyword>
<evidence type="ECO:0000256" key="8">
    <source>
        <dbReference type="ARBA" id="ARBA00022741"/>
    </source>
</evidence>
<protein>
    <recommendedName>
        <fullName evidence="15 16">NAD(P) transhydrogenase subunit alpha</fullName>
        <ecNumber evidence="4 16">7.1.1.1</ecNumber>
    </recommendedName>
</protein>
<dbReference type="Pfam" id="PF12769">
    <property type="entry name" value="PNTB_4TM"/>
    <property type="match status" value="1"/>
</dbReference>
<gene>
    <name evidence="20" type="ORF">Ga0061067_101552</name>
</gene>
<dbReference type="InterPro" id="IPR026255">
    <property type="entry name" value="NADP_transhyd_a"/>
</dbReference>
<evidence type="ECO:0000313" key="20">
    <source>
        <dbReference type="EMBL" id="CUA92462.1"/>
    </source>
</evidence>
<dbReference type="GO" id="GO:0050661">
    <property type="term" value="F:NADP binding"/>
    <property type="evidence" value="ECO:0007669"/>
    <property type="project" value="TreeGrafter"/>
</dbReference>
<evidence type="ECO:0000256" key="2">
    <source>
        <dbReference type="ARBA" id="ARBA00004429"/>
    </source>
</evidence>
<evidence type="ECO:0000256" key="11">
    <source>
        <dbReference type="ARBA" id="ARBA00022989"/>
    </source>
</evidence>
<organism evidence="20 21">
    <name type="scientific">Pannonibacter indicus</name>
    <dbReference type="NCBI Taxonomy" id="466044"/>
    <lineage>
        <taxon>Bacteria</taxon>
        <taxon>Pseudomonadati</taxon>
        <taxon>Pseudomonadota</taxon>
        <taxon>Alphaproteobacteria</taxon>
        <taxon>Hyphomicrobiales</taxon>
        <taxon>Stappiaceae</taxon>
        <taxon>Pannonibacter</taxon>
    </lineage>
</organism>
<keyword evidence="7 17" id="KW-0812">Transmembrane</keyword>
<feature type="domain" description="Alanine dehydrogenase/pyridine nucleotide transhydrogenase NAD(H)-binding" evidence="18">
    <location>
        <begin position="148"/>
        <end position="316"/>
    </location>
</feature>
<dbReference type="Gene3D" id="3.40.50.720">
    <property type="entry name" value="NAD(P)-binding Rossmann-like Domain"/>
    <property type="match status" value="2"/>
</dbReference>
<dbReference type="InterPro" id="IPR007698">
    <property type="entry name" value="AlaDH/PNT_NAD(H)-bd"/>
</dbReference>
<sequence>MKIGSPREVIDGEARVAMTPDSAAHLQKLGYSCVIESGAGKAAGFSDEAYRKAGVEVAASAADLFAAADIIAKVRPPLESEVALLGEGKTLISFFYPAQNKDLLEKAKATGANVIAMDMVPRISRAQKMDALSSMANIAGYRAVIEAGNNFGRFFTGQVTAAGKIPPAKVLIIGAGVAGLAAIGTATSLGAVTYAFDVRPEVAEQIESMGAEFVYLDFDDQVQDGAATGGYAAPSSPEFREKQLEKFRELAPDMDIVITTALIPGRDAPKLWLADMVAAMKPGSVIVDLAAERGGNCELTVADQRVVSDNGVIVIGYTDFPSRMAAQSSTLYATNIRHMMTDLTPAKDGQLVHNMEDDVIRGATVTFKGDITFPPPPPKVQAIAAQKPKEKPKELTPEERRAQEAAAFKAQTRNQVALLAGSGALILLAGLFAPASFMSHFIVFVLACFVGFQVIWNVSHSLHTPLMAITNAISSIIILGALMQVGSGSFLVILLGALSVFMAGINIFGGFLVTRRMLAMFQKS</sequence>
<dbReference type="Pfam" id="PF01262">
    <property type="entry name" value="AlaDh_PNT_C"/>
    <property type="match status" value="1"/>
</dbReference>
<dbReference type="FunFam" id="3.40.50.720:FF:000028">
    <property type="entry name" value="NAD(P) transhydrogenase subunit alpha"/>
    <property type="match status" value="1"/>
</dbReference>
<dbReference type="PANTHER" id="PTHR10160">
    <property type="entry name" value="NAD(P) TRANSHYDROGENASE"/>
    <property type="match status" value="1"/>
</dbReference>
<dbReference type="InterPro" id="IPR036291">
    <property type="entry name" value="NAD(P)-bd_dom_sf"/>
</dbReference>
<feature type="domain" description="Alanine dehydrogenase/pyridine nucleotide transhydrogenase N-terminal" evidence="19">
    <location>
        <begin position="4"/>
        <end position="139"/>
    </location>
</feature>
<evidence type="ECO:0000259" key="19">
    <source>
        <dbReference type="SMART" id="SM01003"/>
    </source>
</evidence>
<dbReference type="SUPFAM" id="SSF52283">
    <property type="entry name" value="Formate/glycerate dehydrogenase catalytic domain-like"/>
    <property type="match status" value="1"/>
</dbReference>
<dbReference type="InterPro" id="IPR024605">
    <property type="entry name" value="NADP_transhyd_a_C"/>
</dbReference>
<evidence type="ECO:0000256" key="17">
    <source>
        <dbReference type="SAM" id="Phobius"/>
    </source>
</evidence>
<evidence type="ECO:0000256" key="16">
    <source>
        <dbReference type="PIRNR" id="PIRNR000203"/>
    </source>
</evidence>
<evidence type="ECO:0000256" key="9">
    <source>
        <dbReference type="ARBA" id="ARBA00022857"/>
    </source>
</evidence>
<keyword evidence="21" id="KW-1185">Reference proteome</keyword>
<evidence type="ECO:0000256" key="13">
    <source>
        <dbReference type="ARBA" id="ARBA00023136"/>
    </source>
</evidence>
<keyword evidence="13 17" id="KW-0472">Membrane</keyword>
<dbReference type="EMBL" id="CYHE01000001">
    <property type="protein sequence ID" value="CUA92462.1"/>
    <property type="molecule type" value="Genomic_DNA"/>
</dbReference>
<dbReference type="PIRSF" id="PIRSF000203">
    <property type="entry name" value="NADP_transhydrogenase_alpha"/>
    <property type="match status" value="1"/>
</dbReference>
<evidence type="ECO:0000256" key="15">
    <source>
        <dbReference type="ARBA" id="ARBA00071831"/>
    </source>
</evidence>
<dbReference type="Proteomes" id="UP000183900">
    <property type="component" value="Unassembled WGS sequence"/>
</dbReference>
<evidence type="ECO:0000313" key="21">
    <source>
        <dbReference type="Proteomes" id="UP000183900"/>
    </source>
</evidence>
<dbReference type="RefSeq" id="WP_055454250.1">
    <property type="nucleotide sequence ID" value="NZ_CYHE01000001.1"/>
</dbReference>
<keyword evidence="12 16" id="KW-0520">NAD</keyword>
<dbReference type="PANTHER" id="PTHR10160:SF19">
    <property type="entry name" value="PROTON-TRANSLOCATING NAD(P)(+) TRANSHYDROGENASE"/>
    <property type="match status" value="1"/>
</dbReference>
<evidence type="ECO:0000256" key="6">
    <source>
        <dbReference type="ARBA" id="ARBA00022519"/>
    </source>
</evidence>
<dbReference type="GO" id="GO:0008750">
    <property type="term" value="F:proton-translocating NAD(P)+ transhydrogenase activity"/>
    <property type="evidence" value="ECO:0007669"/>
    <property type="project" value="UniProtKB-EC"/>
</dbReference>
<dbReference type="CDD" id="cd05304">
    <property type="entry name" value="Rubrum_tdh"/>
    <property type="match status" value="1"/>
</dbReference>
<evidence type="ECO:0000256" key="5">
    <source>
        <dbReference type="ARBA" id="ARBA00022475"/>
    </source>
</evidence>
<feature type="transmembrane region" description="Helical" evidence="17">
    <location>
        <begin position="466"/>
        <end position="485"/>
    </location>
</feature>